<evidence type="ECO:0000256" key="1">
    <source>
        <dbReference type="HAMAP-Rule" id="MF_00122"/>
    </source>
</evidence>
<dbReference type="PANTHER" id="PTHR15004">
    <property type="entry name" value="GLUTAMYL-TRNA(GLN) AMIDOTRANSFERASE SUBUNIT C, MITOCHONDRIAL"/>
    <property type="match status" value="1"/>
</dbReference>
<comment type="catalytic activity">
    <reaction evidence="1">
        <text>L-glutamyl-tRNA(Gln) + L-glutamine + ATP + H2O = L-glutaminyl-tRNA(Gln) + L-glutamate + ADP + phosphate + H(+)</text>
        <dbReference type="Rhea" id="RHEA:17521"/>
        <dbReference type="Rhea" id="RHEA-COMP:9681"/>
        <dbReference type="Rhea" id="RHEA-COMP:9684"/>
        <dbReference type="ChEBI" id="CHEBI:15377"/>
        <dbReference type="ChEBI" id="CHEBI:15378"/>
        <dbReference type="ChEBI" id="CHEBI:29985"/>
        <dbReference type="ChEBI" id="CHEBI:30616"/>
        <dbReference type="ChEBI" id="CHEBI:43474"/>
        <dbReference type="ChEBI" id="CHEBI:58359"/>
        <dbReference type="ChEBI" id="CHEBI:78520"/>
        <dbReference type="ChEBI" id="CHEBI:78521"/>
        <dbReference type="ChEBI" id="CHEBI:456216"/>
    </reaction>
</comment>
<keyword evidence="1" id="KW-0547">Nucleotide-binding</keyword>
<dbReference type="PANTHER" id="PTHR15004:SF0">
    <property type="entry name" value="GLUTAMYL-TRNA(GLN) AMIDOTRANSFERASE SUBUNIT C, MITOCHONDRIAL"/>
    <property type="match status" value="1"/>
</dbReference>
<dbReference type="EMBL" id="MGJL01000041">
    <property type="protein sequence ID" value="OGN06115.1"/>
    <property type="molecule type" value="Genomic_DNA"/>
</dbReference>
<reference evidence="2 3" key="1">
    <citation type="journal article" date="2016" name="Nat. Commun.">
        <title>Thousands of microbial genomes shed light on interconnected biogeochemical processes in an aquifer system.</title>
        <authorList>
            <person name="Anantharaman K."/>
            <person name="Brown C.T."/>
            <person name="Hug L.A."/>
            <person name="Sharon I."/>
            <person name="Castelle C.J."/>
            <person name="Probst A.J."/>
            <person name="Thomas B.C."/>
            <person name="Singh A."/>
            <person name="Wilkins M.J."/>
            <person name="Karaoz U."/>
            <person name="Brodie E.L."/>
            <person name="Williams K.H."/>
            <person name="Hubbard S.S."/>
            <person name="Banfield J.F."/>
        </authorList>
    </citation>
    <scope>NUCLEOTIDE SEQUENCE [LARGE SCALE GENOMIC DNA]</scope>
</reference>
<keyword evidence="1" id="KW-0067">ATP-binding</keyword>
<dbReference type="GO" id="GO:0070681">
    <property type="term" value="P:glutaminyl-tRNAGln biosynthesis via transamidation"/>
    <property type="evidence" value="ECO:0007669"/>
    <property type="project" value="TreeGrafter"/>
</dbReference>
<evidence type="ECO:0000313" key="3">
    <source>
        <dbReference type="Proteomes" id="UP000178023"/>
    </source>
</evidence>
<keyword evidence="1" id="KW-0648">Protein biosynthesis</keyword>
<proteinExistence type="inferred from homology"/>
<dbReference type="Pfam" id="PF02686">
    <property type="entry name" value="GatC"/>
    <property type="match status" value="1"/>
</dbReference>
<comment type="caution">
    <text evidence="2">The sequence shown here is derived from an EMBL/GenBank/DDBJ whole genome shotgun (WGS) entry which is preliminary data.</text>
</comment>
<dbReference type="GO" id="GO:0006412">
    <property type="term" value="P:translation"/>
    <property type="evidence" value="ECO:0007669"/>
    <property type="project" value="UniProtKB-UniRule"/>
</dbReference>
<accession>A0A1F8EZ27</accession>
<keyword evidence="1" id="KW-0436">Ligase</keyword>
<comment type="catalytic activity">
    <reaction evidence="1">
        <text>L-aspartyl-tRNA(Asn) + L-glutamine + ATP + H2O = L-asparaginyl-tRNA(Asn) + L-glutamate + ADP + phosphate + 2 H(+)</text>
        <dbReference type="Rhea" id="RHEA:14513"/>
        <dbReference type="Rhea" id="RHEA-COMP:9674"/>
        <dbReference type="Rhea" id="RHEA-COMP:9677"/>
        <dbReference type="ChEBI" id="CHEBI:15377"/>
        <dbReference type="ChEBI" id="CHEBI:15378"/>
        <dbReference type="ChEBI" id="CHEBI:29985"/>
        <dbReference type="ChEBI" id="CHEBI:30616"/>
        <dbReference type="ChEBI" id="CHEBI:43474"/>
        <dbReference type="ChEBI" id="CHEBI:58359"/>
        <dbReference type="ChEBI" id="CHEBI:78515"/>
        <dbReference type="ChEBI" id="CHEBI:78516"/>
        <dbReference type="ChEBI" id="CHEBI:456216"/>
    </reaction>
</comment>
<protein>
    <recommendedName>
        <fullName evidence="1">Aspartyl/glutamyl-tRNA(Asn/Gln) amidotransferase subunit C</fullName>
        <shortName evidence="1">Asp/Glu-ADT subunit C</shortName>
        <ecNumber evidence="1">6.3.5.-</ecNumber>
    </recommendedName>
</protein>
<dbReference type="InterPro" id="IPR003837">
    <property type="entry name" value="GatC"/>
</dbReference>
<dbReference type="InterPro" id="IPR036113">
    <property type="entry name" value="Asp/Glu-ADT_sf_sub_c"/>
</dbReference>
<dbReference type="GO" id="GO:0050567">
    <property type="term" value="F:glutaminyl-tRNA synthase (glutamine-hydrolyzing) activity"/>
    <property type="evidence" value="ECO:0007669"/>
    <property type="project" value="UniProtKB-UniRule"/>
</dbReference>
<dbReference type="HAMAP" id="MF_00122">
    <property type="entry name" value="GatC"/>
    <property type="match status" value="1"/>
</dbReference>
<dbReference type="GO" id="GO:0050566">
    <property type="term" value="F:asparaginyl-tRNA synthase (glutamine-hydrolyzing) activity"/>
    <property type="evidence" value="ECO:0007669"/>
    <property type="project" value="RHEA"/>
</dbReference>
<comment type="similarity">
    <text evidence="1">Belongs to the GatC family.</text>
</comment>
<evidence type="ECO:0000313" key="2">
    <source>
        <dbReference type="EMBL" id="OGN06115.1"/>
    </source>
</evidence>
<dbReference type="NCBIfam" id="TIGR00135">
    <property type="entry name" value="gatC"/>
    <property type="match status" value="1"/>
</dbReference>
<comment type="subunit">
    <text evidence="1">Heterotrimer of A, B and C subunits.</text>
</comment>
<dbReference type="GO" id="GO:0006450">
    <property type="term" value="P:regulation of translational fidelity"/>
    <property type="evidence" value="ECO:0007669"/>
    <property type="project" value="InterPro"/>
</dbReference>
<sequence>MIDIDHVAKLARIKLDEKEKEKFSKDLGAILDYVKKLDEVDISNVEPLYQVTGIVNQYRSDDRRQGYMKRGEDNPNLVGQAPETKDGFVKVKAILQKN</sequence>
<dbReference type="AlphaFoldDB" id="A0A1F8EZ27"/>
<comment type="function">
    <text evidence="1">Allows the formation of correctly charged Asn-tRNA(Asn) or Gln-tRNA(Gln) through the transamidation of misacylated Asp-tRNA(Asn) or Glu-tRNA(Gln) in organisms which lack either or both of asparaginyl-tRNA or glutaminyl-tRNA synthetases. The reaction takes place in the presence of glutamine and ATP through an activated phospho-Asp-tRNA(Asn) or phospho-Glu-tRNA(Gln).</text>
</comment>
<organism evidence="2 3">
    <name type="scientific">Candidatus Yanofskybacteria bacterium RIFCSPHIGHO2_01_FULL_45_42</name>
    <dbReference type="NCBI Taxonomy" id="1802671"/>
    <lineage>
        <taxon>Bacteria</taxon>
        <taxon>Candidatus Yanofskyibacteriota</taxon>
    </lineage>
</organism>
<dbReference type="Proteomes" id="UP000178023">
    <property type="component" value="Unassembled WGS sequence"/>
</dbReference>
<dbReference type="EC" id="6.3.5.-" evidence="1"/>
<dbReference type="Gene3D" id="1.10.20.60">
    <property type="entry name" value="Glu-tRNAGln amidotransferase C subunit, N-terminal domain"/>
    <property type="match status" value="1"/>
</dbReference>
<dbReference type="GO" id="GO:0005524">
    <property type="term" value="F:ATP binding"/>
    <property type="evidence" value="ECO:0007669"/>
    <property type="project" value="UniProtKB-KW"/>
</dbReference>
<gene>
    <name evidence="1" type="primary">gatC</name>
    <name evidence="2" type="ORF">A2750_04125</name>
</gene>
<dbReference type="SUPFAM" id="SSF141000">
    <property type="entry name" value="Glu-tRNAGln amidotransferase C subunit"/>
    <property type="match status" value="1"/>
</dbReference>
<name>A0A1F8EZ27_9BACT</name>